<dbReference type="GO" id="GO:0022625">
    <property type="term" value="C:cytosolic large ribosomal subunit"/>
    <property type="evidence" value="ECO:0007669"/>
    <property type="project" value="TreeGrafter"/>
</dbReference>
<dbReference type="PANTHER" id="PTHR33284">
    <property type="entry name" value="RIBOSOMAL PROTEIN L25/GLN-TRNA SYNTHETASE, ANTI-CODON-BINDING DOMAIN-CONTAINING PROTEIN"/>
    <property type="match status" value="1"/>
</dbReference>
<comment type="similarity">
    <text evidence="5">Belongs to the bacterial ribosomal protein bL25 family. CTC subfamily.</text>
</comment>
<organism evidence="8 9">
    <name type="scientific">Desulfovibrio subterraneus</name>
    <dbReference type="NCBI Taxonomy" id="2718620"/>
    <lineage>
        <taxon>Bacteria</taxon>
        <taxon>Pseudomonadati</taxon>
        <taxon>Thermodesulfobacteriota</taxon>
        <taxon>Desulfovibrionia</taxon>
        <taxon>Desulfovibrionales</taxon>
        <taxon>Desulfovibrionaceae</taxon>
        <taxon>Desulfovibrio</taxon>
    </lineage>
</organism>
<keyword evidence="1 5" id="KW-0699">rRNA-binding</keyword>
<dbReference type="CDD" id="cd00495">
    <property type="entry name" value="Ribosomal_L25_TL5_CTC"/>
    <property type="match status" value="1"/>
</dbReference>
<name>A0A7J0BKF5_9BACT</name>
<dbReference type="InterPro" id="IPR020056">
    <property type="entry name" value="Rbsml_bL25/Gln-tRNA_synth_N"/>
</dbReference>
<keyword evidence="9" id="KW-1185">Reference proteome</keyword>
<dbReference type="GO" id="GO:0006412">
    <property type="term" value="P:translation"/>
    <property type="evidence" value="ECO:0007669"/>
    <property type="project" value="UniProtKB-UniRule"/>
</dbReference>
<protein>
    <recommendedName>
        <fullName evidence="5">Large ribosomal subunit protein bL25</fullName>
    </recommendedName>
    <alternativeName>
        <fullName evidence="5">General stress protein CTC</fullName>
    </alternativeName>
</protein>
<dbReference type="InterPro" id="IPR001021">
    <property type="entry name" value="Ribosomal_bL25_long"/>
</dbReference>
<accession>A0A7J0BKF5</accession>
<evidence type="ECO:0000313" key="9">
    <source>
        <dbReference type="Proteomes" id="UP000503840"/>
    </source>
</evidence>
<dbReference type="GO" id="GO:0003735">
    <property type="term" value="F:structural constituent of ribosome"/>
    <property type="evidence" value="ECO:0007669"/>
    <property type="project" value="InterPro"/>
</dbReference>
<dbReference type="SUPFAM" id="SSF50715">
    <property type="entry name" value="Ribosomal protein L25-like"/>
    <property type="match status" value="1"/>
</dbReference>
<evidence type="ECO:0000256" key="1">
    <source>
        <dbReference type="ARBA" id="ARBA00022730"/>
    </source>
</evidence>
<dbReference type="RefSeq" id="WP_174405780.1">
    <property type="nucleotide sequence ID" value="NZ_BLVO01000013.1"/>
</dbReference>
<dbReference type="NCBIfam" id="TIGR00731">
    <property type="entry name" value="bL25_bact_ctc"/>
    <property type="match status" value="1"/>
</dbReference>
<keyword evidence="4 5" id="KW-0687">Ribonucleoprotein</keyword>
<feature type="domain" description="Large ribosomal subunit protein bL25 L25" evidence="6">
    <location>
        <begin position="9"/>
        <end position="93"/>
    </location>
</feature>
<reference evidence="8 9" key="1">
    <citation type="submission" date="2020-05" db="EMBL/GenBank/DDBJ databases">
        <title>Draft genome sequence of Desulfovibrio sp. strain HN2T.</title>
        <authorList>
            <person name="Ueno A."/>
            <person name="Tamazawa S."/>
            <person name="Tamamura S."/>
            <person name="Murakami T."/>
            <person name="Kiyama T."/>
            <person name="Inomata H."/>
            <person name="Amano Y."/>
            <person name="Miyakawa K."/>
            <person name="Tamaki H."/>
            <person name="Naganuma T."/>
            <person name="Kaneko K."/>
        </authorList>
    </citation>
    <scope>NUCLEOTIDE SEQUENCE [LARGE SCALE GENOMIC DNA]</scope>
    <source>
        <strain evidence="8 9">HN2</strain>
    </source>
</reference>
<evidence type="ECO:0000256" key="4">
    <source>
        <dbReference type="ARBA" id="ARBA00023274"/>
    </source>
</evidence>
<dbReference type="InterPro" id="IPR020930">
    <property type="entry name" value="Ribosomal_uL5_bac-type"/>
</dbReference>
<evidence type="ECO:0000259" key="7">
    <source>
        <dbReference type="Pfam" id="PF14693"/>
    </source>
</evidence>
<dbReference type="PANTHER" id="PTHR33284:SF1">
    <property type="entry name" value="RIBOSOMAL PROTEIN L25_GLN-TRNA SYNTHETASE, ANTI-CODON-BINDING DOMAIN-CONTAINING PROTEIN"/>
    <property type="match status" value="1"/>
</dbReference>
<evidence type="ECO:0000256" key="2">
    <source>
        <dbReference type="ARBA" id="ARBA00022884"/>
    </source>
</evidence>
<dbReference type="Gene3D" id="2.170.120.20">
    <property type="entry name" value="Ribosomal protein L25, beta domain"/>
    <property type="match status" value="1"/>
</dbReference>
<gene>
    <name evidence="5 8" type="primary">rplY</name>
    <name evidence="5" type="synonym">ctc</name>
    <name evidence="8" type="ORF">DSM101010T_25250</name>
</gene>
<dbReference type="Gene3D" id="2.40.240.10">
    <property type="entry name" value="Ribosomal Protein L25, Chain P"/>
    <property type="match status" value="1"/>
</dbReference>
<comment type="subunit">
    <text evidence="5">Part of the 50S ribosomal subunit; part of the 5S rRNA/L5/L18/L25 subcomplex. Contacts the 5S rRNA. Binds to the 5S rRNA independently of L5 and L18.</text>
</comment>
<evidence type="ECO:0000256" key="3">
    <source>
        <dbReference type="ARBA" id="ARBA00022980"/>
    </source>
</evidence>
<dbReference type="HAMAP" id="MF_01334">
    <property type="entry name" value="Ribosomal_bL25_CTC"/>
    <property type="match status" value="1"/>
</dbReference>
<dbReference type="InterPro" id="IPR029751">
    <property type="entry name" value="Ribosomal_L25_dom"/>
</dbReference>
<comment type="function">
    <text evidence="5">This is one of the proteins that binds to the 5S RNA in the ribosome where it forms part of the central protuberance.</text>
</comment>
<sequence>MAERINFPVTKREGLGKGANRRLREQGLIPGIFYSTTGENIPVTTETLPFAKLYKTVGKTTVFNLDIEGETKPCMLWKVEMHPFKNRVQHIDFYGVDLEKEVSVKVEVKLTGASKGVKAGGRLEHYRDTVSIVGKPELLPSLITVDVTEMQIDSSVYASALQLPEGVRVVYENDFVILRVVPGRAATTEDVAEEAGKKKKK</sequence>
<proteinExistence type="inferred from homology"/>
<keyword evidence="3 5" id="KW-0689">Ribosomal protein</keyword>
<evidence type="ECO:0000313" key="8">
    <source>
        <dbReference type="EMBL" id="GFM34160.1"/>
    </source>
</evidence>
<dbReference type="InterPro" id="IPR020057">
    <property type="entry name" value="Ribosomal_bL25_b-dom"/>
</dbReference>
<dbReference type="GO" id="GO:0008097">
    <property type="term" value="F:5S rRNA binding"/>
    <property type="evidence" value="ECO:0007669"/>
    <property type="project" value="InterPro"/>
</dbReference>
<evidence type="ECO:0000256" key="5">
    <source>
        <dbReference type="HAMAP-Rule" id="MF_01334"/>
    </source>
</evidence>
<dbReference type="Pfam" id="PF01386">
    <property type="entry name" value="Ribosomal_L25p"/>
    <property type="match status" value="1"/>
</dbReference>
<feature type="domain" description="Large ribosomal subunit protein bL25 beta" evidence="7">
    <location>
        <begin position="101"/>
        <end position="182"/>
    </location>
</feature>
<dbReference type="Proteomes" id="UP000503840">
    <property type="component" value="Unassembled WGS sequence"/>
</dbReference>
<dbReference type="EMBL" id="BLVO01000013">
    <property type="protein sequence ID" value="GFM34160.1"/>
    <property type="molecule type" value="Genomic_DNA"/>
</dbReference>
<dbReference type="Pfam" id="PF14693">
    <property type="entry name" value="Ribosomal_TL5_C"/>
    <property type="match status" value="1"/>
</dbReference>
<dbReference type="InterPro" id="IPR011035">
    <property type="entry name" value="Ribosomal_bL25/Gln-tRNA_synth"/>
</dbReference>
<evidence type="ECO:0000259" key="6">
    <source>
        <dbReference type="Pfam" id="PF01386"/>
    </source>
</evidence>
<dbReference type="AlphaFoldDB" id="A0A7J0BKF5"/>
<keyword evidence="2 5" id="KW-0694">RNA-binding</keyword>
<dbReference type="InterPro" id="IPR037121">
    <property type="entry name" value="Ribosomal_bL25_C"/>
</dbReference>
<comment type="caution">
    <text evidence="8">The sequence shown here is derived from an EMBL/GenBank/DDBJ whole genome shotgun (WGS) entry which is preliminary data.</text>
</comment>